<protein>
    <submittedName>
        <fullName evidence="1">Uncharacterized protein</fullName>
    </submittedName>
</protein>
<sequence>MLEKLIEKLMKEAEKSLVRSMSMSIDGMSYSLQSKGEKAEATQLQVAKTSIDQVGTSVGNSVKGQFGKQAKEIIKQQGTTLANF</sequence>
<dbReference type="AlphaFoldDB" id="A0A1E5KXE4"/>
<gene>
    <name evidence="1" type="ORF">BCR26_13250</name>
</gene>
<dbReference type="STRING" id="762845.BCR26_13250"/>
<dbReference type="Proteomes" id="UP000095256">
    <property type="component" value="Unassembled WGS sequence"/>
</dbReference>
<proteinExistence type="predicted"/>
<dbReference type="EMBL" id="MIEK01000021">
    <property type="protein sequence ID" value="OEH82532.1"/>
    <property type="molecule type" value="Genomic_DNA"/>
</dbReference>
<evidence type="ECO:0000313" key="1">
    <source>
        <dbReference type="EMBL" id="OEH82532.1"/>
    </source>
</evidence>
<dbReference type="RefSeq" id="WP_069698529.1">
    <property type="nucleotide sequence ID" value="NZ_JAGGMA010000028.1"/>
</dbReference>
<accession>A0A1E5KXE4</accession>
<reference evidence="1 2" key="1">
    <citation type="submission" date="2016-09" db="EMBL/GenBank/DDBJ databases">
        <authorList>
            <person name="Capua I."/>
            <person name="De Benedictis P."/>
            <person name="Joannis T."/>
            <person name="Lombin L.H."/>
            <person name="Cattoli G."/>
        </authorList>
    </citation>
    <scope>NUCLEOTIDE SEQUENCE [LARGE SCALE GENOMIC DNA]</scope>
    <source>
        <strain evidence="1 2">LMG 25899</strain>
    </source>
</reference>
<evidence type="ECO:0000313" key="2">
    <source>
        <dbReference type="Proteomes" id="UP000095256"/>
    </source>
</evidence>
<organism evidence="1 2">
    <name type="scientific">Enterococcus rivorum</name>
    <dbReference type="NCBI Taxonomy" id="762845"/>
    <lineage>
        <taxon>Bacteria</taxon>
        <taxon>Bacillati</taxon>
        <taxon>Bacillota</taxon>
        <taxon>Bacilli</taxon>
        <taxon>Lactobacillales</taxon>
        <taxon>Enterococcaceae</taxon>
        <taxon>Enterococcus</taxon>
    </lineage>
</organism>
<keyword evidence="2" id="KW-1185">Reference proteome</keyword>
<comment type="caution">
    <text evidence="1">The sequence shown here is derived from an EMBL/GenBank/DDBJ whole genome shotgun (WGS) entry which is preliminary data.</text>
</comment>
<name>A0A1E5KXE4_9ENTE</name>